<proteinExistence type="predicted"/>
<protein>
    <submittedName>
        <fullName evidence="1">Uncharacterized protein</fullName>
    </submittedName>
</protein>
<organism evidence="1 2">
    <name type="scientific">Hoylesella buccalis ATCC 35310</name>
    <dbReference type="NCBI Taxonomy" id="679190"/>
    <lineage>
        <taxon>Bacteria</taxon>
        <taxon>Pseudomonadati</taxon>
        <taxon>Bacteroidota</taxon>
        <taxon>Bacteroidia</taxon>
        <taxon>Bacteroidales</taxon>
        <taxon>Prevotellaceae</taxon>
        <taxon>Hoylesella</taxon>
    </lineage>
</organism>
<reference evidence="1 2" key="1">
    <citation type="submission" date="2009-12" db="EMBL/GenBank/DDBJ databases">
        <title>Genome Sequence of Prevotella buccalis ATCC 35310.</title>
        <authorList>
            <person name="Durkin A.S."/>
            <person name="Madupu R."/>
            <person name="Torralba M."/>
            <person name="Methe B."/>
            <person name="Sutton G."/>
            <person name="Strausberg R.L."/>
            <person name="Nelson K.E."/>
        </authorList>
    </citation>
    <scope>NUCLEOTIDE SEQUENCE [LARGE SCALE GENOMIC DNA]</scope>
    <source>
        <strain evidence="1 2">ATCC 35310</strain>
    </source>
</reference>
<sequence length="37" mass="4305">MFGQLSLNRTVFRSVCTNKKMGCTFQRIPFYDDISSL</sequence>
<gene>
    <name evidence="1" type="ORF">HMPREF0650_2326</name>
</gene>
<evidence type="ECO:0000313" key="2">
    <source>
        <dbReference type="Proteomes" id="UP000005283"/>
    </source>
</evidence>
<dbReference type="Proteomes" id="UP000005283">
    <property type="component" value="Unassembled WGS sequence"/>
</dbReference>
<dbReference type="EMBL" id="ADEG01000043">
    <property type="protein sequence ID" value="EFA92366.1"/>
    <property type="molecule type" value="Genomic_DNA"/>
</dbReference>
<accession>D1W500</accession>
<name>D1W500_9BACT</name>
<dbReference type="AlphaFoldDB" id="D1W500"/>
<evidence type="ECO:0000313" key="1">
    <source>
        <dbReference type="EMBL" id="EFA92366.1"/>
    </source>
</evidence>
<keyword evidence="2" id="KW-1185">Reference proteome</keyword>
<comment type="caution">
    <text evidence="1">The sequence shown here is derived from an EMBL/GenBank/DDBJ whole genome shotgun (WGS) entry which is preliminary data.</text>
</comment>